<protein>
    <submittedName>
        <fullName evidence="2">Unnamed protein product</fullName>
    </submittedName>
</protein>
<dbReference type="Proteomes" id="UP001165083">
    <property type="component" value="Unassembled WGS sequence"/>
</dbReference>
<name>A0A9W6TGQ3_9STRA</name>
<evidence type="ECO:0000313" key="3">
    <source>
        <dbReference type="Proteomes" id="UP001165083"/>
    </source>
</evidence>
<gene>
    <name evidence="2" type="ORF">Plil01_000429800</name>
</gene>
<feature type="compositionally biased region" description="Low complexity" evidence="1">
    <location>
        <begin position="164"/>
        <end position="185"/>
    </location>
</feature>
<proteinExistence type="predicted"/>
<evidence type="ECO:0000313" key="2">
    <source>
        <dbReference type="EMBL" id="GMF13868.1"/>
    </source>
</evidence>
<evidence type="ECO:0000256" key="1">
    <source>
        <dbReference type="SAM" id="MobiDB-lite"/>
    </source>
</evidence>
<feature type="region of interest" description="Disordered" evidence="1">
    <location>
        <begin position="111"/>
        <end position="191"/>
    </location>
</feature>
<dbReference type="EMBL" id="BSXW01000174">
    <property type="protein sequence ID" value="GMF13868.1"/>
    <property type="molecule type" value="Genomic_DNA"/>
</dbReference>
<sequence length="191" mass="20373">MSKGISSMPNTPECGYTDPASGDVQPLPDQVEMFSAEIPRSGPCEIWCDDLIVLPFTVDCRLTFPNGKLTYDKAACVDKSRLALYYMSMSYSDSDFAVFKQCAKIGDGVTTSTEGVATSPPTDNGATVPNATEPTPGTVSATAPPPSTPALEGAEPTPATTLSPPRQLLSPPHQLQRLPRQCLRQKVPINK</sequence>
<keyword evidence="3" id="KW-1185">Reference proteome</keyword>
<feature type="compositionally biased region" description="Polar residues" evidence="1">
    <location>
        <begin position="111"/>
        <end position="133"/>
    </location>
</feature>
<feature type="compositionally biased region" description="Polar residues" evidence="1">
    <location>
        <begin position="1"/>
        <end position="10"/>
    </location>
</feature>
<dbReference type="OrthoDB" id="159016at2759"/>
<dbReference type="AlphaFoldDB" id="A0A9W6TGQ3"/>
<comment type="caution">
    <text evidence="2">The sequence shown here is derived from an EMBL/GenBank/DDBJ whole genome shotgun (WGS) entry which is preliminary data.</text>
</comment>
<accession>A0A9W6TGQ3</accession>
<feature type="region of interest" description="Disordered" evidence="1">
    <location>
        <begin position="1"/>
        <end position="22"/>
    </location>
</feature>
<organism evidence="2 3">
    <name type="scientific">Phytophthora lilii</name>
    <dbReference type="NCBI Taxonomy" id="2077276"/>
    <lineage>
        <taxon>Eukaryota</taxon>
        <taxon>Sar</taxon>
        <taxon>Stramenopiles</taxon>
        <taxon>Oomycota</taxon>
        <taxon>Peronosporomycetes</taxon>
        <taxon>Peronosporales</taxon>
        <taxon>Peronosporaceae</taxon>
        <taxon>Phytophthora</taxon>
    </lineage>
</organism>
<reference evidence="2" key="1">
    <citation type="submission" date="2023-04" db="EMBL/GenBank/DDBJ databases">
        <title>Phytophthora lilii NBRC 32176.</title>
        <authorList>
            <person name="Ichikawa N."/>
            <person name="Sato H."/>
            <person name="Tonouchi N."/>
        </authorList>
    </citation>
    <scope>NUCLEOTIDE SEQUENCE</scope>
    <source>
        <strain evidence="2">NBRC 32176</strain>
    </source>
</reference>